<comment type="similarity">
    <text evidence="1">Belongs to the LysR transcriptional regulatory family.</text>
</comment>
<evidence type="ECO:0000259" key="5">
    <source>
        <dbReference type="PROSITE" id="PS50931"/>
    </source>
</evidence>
<dbReference type="Gene3D" id="3.40.190.10">
    <property type="entry name" value="Periplasmic binding protein-like II"/>
    <property type="match status" value="2"/>
</dbReference>
<gene>
    <name evidence="6" type="ORF">SAMN05192563_1001482</name>
</gene>
<evidence type="ECO:0000256" key="3">
    <source>
        <dbReference type="ARBA" id="ARBA00023125"/>
    </source>
</evidence>
<keyword evidence="2" id="KW-0805">Transcription regulation</keyword>
<dbReference type="InterPro" id="IPR000847">
    <property type="entry name" value="LysR_HTH_N"/>
</dbReference>
<dbReference type="SUPFAM" id="SSF46785">
    <property type="entry name" value="Winged helix' DNA-binding domain"/>
    <property type="match status" value="1"/>
</dbReference>
<dbReference type="FunFam" id="1.10.10.10:FF:000001">
    <property type="entry name" value="LysR family transcriptional regulator"/>
    <property type="match status" value="1"/>
</dbReference>
<dbReference type="PANTHER" id="PTHR30537">
    <property type="entry name" value="HTH-TYPE TRANSCRIPTIONAL REGULATOR"/>
    <property type="match status" value="1"/>
</dbReference>
<dbReference type="SUPFAM" id="SSF53850">
    <property type="entry name" value="Periplasmic binding protein-like II"/>
    <property type="match status" value="1"/>
</dbReference>
<dbReference type="Pfam" id="PF03466">
    <property type="entry name" value="LysR_substrate"/>
    <property type="match status" value="1"/>
</dbReference>
<evidence type="ECO:0000313" key="7">
    <source>
        <dbReference type="Proteomes" id="UP000198844"/>
    </source>
</evidence>
<dbReference type="PANTHER" id="PTHR30537:SF32">
    <property type="entry name" value="HTH-TYPE TRANSCRIPTIONAL REGULATOR DSDC"/>
    <property type="match status" value="1"/>
</dbReference>
<dbReference type="InterPro" id="IPR036388">
    <property type="entry name" value="WH-like_DNA-bd_sf"/>
</dbReference>
<dbReference type="GO" id="GO:0006351">
    <property type="term" value="P:DNA-templated transcription"/>
    <property type="evidence" value="ECO:0007669"/>
    <property type="project" value="TreeGrafter"/>
</dbReference>
<keyword evidence="3" id="KW-0238">DNA-binding</keyword>
<dbReference type="GO" id="GO:0003700">
    <property type="term" value="F:DNA-binding transcription factor activity"/>
    <property type="evidence" value="ECO:0007669"/>
    <property type="project" value="InterPro"/>
</dbReference>
<dbReference type="NCBIfam" id="NF007491">
    <property type="entry name" value="PRK10086.1"/>
    <property type="match status" value="1"/>
</dbReference>
<dbReference type="CDD" id="cd08432">
    <property type="entry name" value="PBP2_GcdR_TrpI_HvrB_AmpR_like"/>
    <property type="match status" value="1"/>
</dbReference>
<dbReference type="OrthoDB" id="8591238at2"/>
<dbReference type="Pfam" id="PF00126">
    <property type="entry name" value="HTH_1"/>
    <property type="match status" value="1"/>
</dbReference>
<feature type="domain" description="HTH lysR-type" evidence="5">
    <location>
        <begin position="20"/>
        <end position="72"/>
    </location>
</feature>
<dbReference type="PROSITE" id="PS50931">
    <property type="entry name" value="HTH_LYSR"/>
    <property type="match status" value="1"/>
</dbReference>
<dbReference type="InterPro" id="IPR058163">
    <property type="entry name" value="LysR-type_TF_proteobact-type"/>
</dbReference>
<accession>A0A1I6YGW4</accession>
<dbReference type="RefSeq" id="WP_093632704.1">
    <property type="nucleotide sequence ID" value="NZ_FPBH01000001.1"/>
</dbReference>
<dbReference type="EMBL" id="FPBH01000001">
    <property type="protein sequence ID" value="SFT49484.1"/>
    <property type="molecule type" value="Genomic_DNA"/>
</dbReference>
<proteinExistence type="inferred from homology"/>
<organism evidence="6 7">
    <name type="scientific">Paraburkholderia aspalathi</name>
    <dbReference type="NCBI Taxonomy" id="1324617"/>
    <lineage>
        <taxon>Bacteria</taxon>
        <taxon>Pseudomonadati</taxon>
        <taxon>Pseudomonadota</taxon>
        <taxon>Betaproteobacteria</taxon>
        <taxon>Burkholderiales</taxon>
        <taxon>Burkholderiaceae</taxon>
        <taxon>Paraburkholderia</taxon>
    </lineage>
</organism>
<keyword evidence="4" id="KW-0804">Transcription</keyword>
<name>A0A1I6YGW4_9BURK</name>
<reference evidence="6 7" key="1">
    <citation type="submission" date="2016-10" db="EMBL/GenBank/DDBJ databases">
        <authorList>
            <person name="de Groot N.N."/>
        </authorList>
    </citation>
    <scope>NUCLEOTIDE SEQUENCE [LARGE SCALE GENOMIC DNA]</scope>
    <source>
        <strain evidence="6 7">LMG 27731</strain>
    </source>
</reference>
<dbReference type="PRINTS" id="PR00039">
    <property type="entry name" value="HTHLYSR"/>
</dbReference>
<sequence>MYNLPPRIADRLDSGQFANLHTFLIVARYKSFSRAADELCLTTSAVSHRIKRLEIALGRSLFIRLTRKIALTAEGERLFLILQRTMGELADALEPASEERVEGRITVYARPSVAACWLVPQLAGFSDKYPGVSVDLRVGNEALDFRSQNIDLAIDYSHGPFPGLVSHRLMDESTAPVCSPEYAEAHALIGRPLNIVQCILLHDSLAWNHASHDAEWALWCTQNIPGTVLPHRTYTFDRSDLCIVAAVNHLGIAMGRRHLVQSHIDNGGLVLPFGSFSQSGPYSYYVVHQEGVLPRRTAVFLAWLRRISHNE</sequence>
<dbReference type="AlphaFoldDB" id="A0A1I6YGW4"/>
<evidence type="ECO:0000256" key="2">
    <source>
        <dbReference type="ARBA" id="ARBA00023015"/>
    </source>
</evidence>
<evidence type="ECO:0000256" key="4">
    <source>
        <dbReference type="ARBA" id="ARBA00023163"/>
    </source>
</evidence>
<evidence type="ECO:0000256" key="1">
    <source>
        <dbReference type="ARBA" id="ARBA00009437"/>
    </source>
</evidence>
<dbReference type="InterPro" id="IPR005119">
    <property type="entry name" value="LysR_subst-bd"/>
</dbReference>
<protein>
    <submittedName>
        <fullName evidence="6">LysR family transcriptional regulator, D-serine deaminase activator</fullName>
    </submittedName>
</protein>
<dbReference type="Proteomes" id="UP000198844">
    <property type="component" value="Unassembled WGS sequence"/>
</dbReference>
<dbReference type="Gene3D" id="1.10.10.10">
    <property type="entry name" value="Winged helix-like DNA-binding domain superfamily/Winged helix DNA-binding domain"/>
    <property type="match status" value="1"/>
</dbReference>
<dbReference type="GO" id="GO:0043565">
    <property type="term" value="F:sequence-specific DNA binding"/>
    <property type="evidence" value="ECO:0007669"/>
    <property type="project" value="TreeGrafter"/>
</dbReference>
<evidence type="ECO:0000313" key="6">
    <source>
        <dbReference type="EMBL" id="SFT49484.1"/>
    </source>
</evidence>
<dbReference type="InterPro" id="IPR036390">
    <property type="entry name" value="WH_DNA-bd_sf"/>
</dbReference>